<evidence type="ECO:0000313" key="5">
    <source>
        <dbReference type="EMBL" id="MBP2058434.1"/>
    </source>
</evidence>
<sequence length="207" mass="23985">MTRRFRRRKKKLRLKSLGIIIAIILLIIGLGYYIKKMAYDNYLRQAQTEKEFAQQSRDNFIKVIAPIAQREDKAYGILPSITIAQACLESNYGQSQLAKKYNNLFGVKGTDPNKTKVLTTKEYVNGQWQVISGRFQVYDTYEASIKAHTKLFINGTTWNPNQYRHVLNAKDYRSQAKALETDGYATDPGYAEKLIYVIEKYNLNQYD</sequence>
<protein>
    <submittedName>
        <fullName evidence="5">Flagellum-specific peptidoglycan hydrolase FlgJ</fullName>
    </submittedName>
</protein>
<keyword evidence="2 5" id="KW-0378">Hydrolase</keyword>
<keyword evidence="3" id="KW-0472">Membrane</keyword>
<dbReference type="InterPro" id="IPR051056">
    <property type="entry name" value="Glycosyl_Hydrolase_73"/>
</dbReference>
<dbReference type="Pfam" id="PF01832">
    <property type="entry name" value="Glucosaminidase"/>
    <property type="match status" value="1"/>
</dbReference>
<reference evidence="5 6" key="1">
    <citation type="submission" date="2021-03" db="EMBL/GenBank/DDBJ databases">
        <title>Genomic Encyclopedia of Type Strains, Phase IV (KMG-IV): sequencing the most valuable type-strain genomes for metagenomic binning, comparative biology and taxonomic classification.</title>
        <authorList>
            <person name="Goeker M."/>
        </authorList>
    </citation>
    <scope>NUCLEOTIDE SEQUENCE [LARGE SCALE GENOMIC DNA]</scope>
    <source>
        <strain evidence="5 6">DSM 101872</strain>
    </source>
</reference>
<dbReference type="PRINTS" id="PR01002">
    <property type="entry name" value="FLGFLGJ"/>
</dbReference>
<dbReference type="EMBL" id="JAGGLU010000009">
    <property type="protein sequence ID" value="MBP2058434.1"/>
    <property type="molecule type" value="Genomic_DNA"/>
</dbReference>
<dbReference type="PANTHER" id="PTHR33308">
    <property type="entry name" value="PEPTIDOGLYCAN HYDROLASE FLGJ"/>
    <property type="match status" value="1"/>
</dbReference>
<dbReference type="RefSeq" id="WP_209687166.1">
    <property type="nucleotide sequence ID" value="NZ_JAGGLU010000009.1"/>
</dbReference>
<evidence type="ECO:0000256" key="2">
    <source>
        <dbReference type="ARBA" id="ARBA00022801"/>
    </source>
</evidence>
<organism evidence="5 6">
    <name type="scientific">Lactobacillus colini</name>
    <dbReference type="NCBI Taxonomy" id="1819254"/>
    <lineage>
        <taxon>Bacteria</taxon>
        <taxon>Bacillati</taxon>
        <taxon>Bacillota</taxon>
        <taxon>Bacilli</taxon>
        <taxon>Lactobacillales</taxon>
        <taxon>Lactobacillaceae</taxon>
        <taxon>Lactobacillus</taxon>
    </lineage>
</organism>
<name>A0ABS4MFI4_9LACO</name>
<accession>A0ABS4MFI4</accession>
<comment type="similarity">
    <text evidence="1">Belongs to the glycosyl hydrolase 73 family.</text>
</comment>
<evidence type="ECO:0000259" key="4">
    <source>
        <dbReference type="SMART" id="SM00047"/>
    </source>
</evidence>
<feature type="domain" description="Mannosyl-glycoprotein endo-beta-N-acetylglucosamidase-like" evidence="4">
    <location>
        <begin position="50"/>
        <end position="207"/>
    </location>
</feature>
<proteinExistence type="inferred from homology"/>
<gene>
    <name evidence="5" type="ORF">J2Z60_001613</name>
</gene>
<keyword evidence="3" id="KW-1133">Transmembrane helix</keyword>
<dbReference type="Proteomes" id="UP001519292">
    <property type="component" value="Unassembled WGS sequence"/>
</dbReference>
<dbReference type="SMART" id="SM00047">
    <property type="entry name" value="LYZ2"/>
    <property type="match status" value="1"/>
</dbReference>
<dbReference type="GO" id="GO:0016787">
    <property type="term" value="F:hydrolase activity"/>
    <property type="evidence" value="ECO:0007669"/>
    <property type="project" value="UniProtKB-KW"/>
</dbReference>
<dbReference type="Gene3D" id="4.10.80.30">
    <property type="entry name" value="DNA polymerase, domain 6"/>
    <property type="match status" value="1"/>
</dbReference>
<feature type="transmembrane region" description="Helical" evidence="3">
    <location>
        <begin position="12"/>
        <end position="34"/>
    </location>
</feature>
<evidence type="ECO:0000256" key="1">
    <source>
        <dbReference type="ARBA" id="ARBA00010266"/>
    </source>
</evidence>
<evidence type="ECO:0000256" key="3">
    <source>
        <dbReference type="SAM" id="Phobius"/>
    </source>
</evidence>
<dbReference type="Gene3D" id="1.10.530.10">
    <property type="match status" value="1"/>
</dbReference>
<keyword evidence="3" id="KW-0812">Transmembrane</keyword>
<evidence type="ECO:0000313" key="6">
    <source>
        <dbReference type="Proteomes" id="UP001519292"/>
    </source>
</evidence>
<keyword evidence="6" id="KW-1185">Reference proteome</keyword>
<comment type="caution">
    <text evidence="5">The sequence shown here is derived from an EMBL/GenBank/DDBJ whole genome shotgun (WGS) entry which is preliminary data.</text>
</comment>
<dbReference type="InterPro" id="IPR002901">
    <property type="entry name" value="MGlyc_endo_b_GlcNAc-like_dom"/>
</dbReference>
<dbReference type="PANTHER" id="PTHR33308:SF10">
    <property type="entry name" value="EXO-GLUCOSAMINIDASE LYTG"/>
    <property type="match status" value="1"/>
</dbReference>